<gene>
    <name evidence="2" type="ORF">OIDMADRAFT_188252</name>
</gene>
<reference evidence="3" key="2">
    <citation type="submission" date="2015-01" db="EMBL/GenBank/DDBJ databases">
        <title>Evolutionary Origins and Diversification of the Mycorrhizal Mutualists.</title>
        <authorList>
            <consortium name="DOE Joint Genome Institute"/>
            <consortium name="Mycorrhizal Genomics Consortium"/>
            <person name="Kohler A."/>
            <person name="Kuo A."/>
            <person name="Nagy L.G."/>
            <person name="Floudas D."/>
            <person name="Copeland A."/>
            <person name="Barry K.W."/>
            <person name="Cichocki N."/>
            <person name="Veneault-Fourrey C."/>
            <person name="LaButti K."/>
            <person name="Lindquist E.A."/>
            <person name="Lipzen A."/>
            <person name="Lundell T."/>
            <person name="Morin E."/>
            <person name="Murat C."/>
            <person name="Riley R."/>
            <person name="Ohm R."/>
            <person name="Sun H."/>
            <person name="Tunlid A."/>
            <person name="Henrissat B."/>
            <person name="Grigoriev I.V."/>
            <person name="Hibbett D.S."/>
            <person name="Martin F."/>
        </authorList>
    </citation>
    <scope>NUCLEOTIDE SEQUENCE [LARGE SCALE GENOMIC DNA]</scope>
    <source>
        <strain evidence="3">Zn</strain>
    </source>
</reference>
<sequence>MDPDCAICSAPATLQCECEAKGLDIAVKQAEHRMMNSVFNEIRSWVRGHAQDYILSYFGMLTARRKELHAANIQRITDHAWHYYRAPPHPSELANAEMELKRGIDEDWKASVQRYPEVLEYYYGLVDLSLPADDEREVNDPPMSALMGGKQRVRLRQPSTERKRRRSRVSIEPIPDVERRREGRRHGVSFAMPGYSYVQPHGY</sequence>
<dbReference type="Proteomes" id="UP000054321">
    <property type="component" value="Unassembled WGS sequence"/>
</dbReference>
<dbReference type="OrthoDB" id="5409477at2759"/>
<name>A0A0C3I2K6_OIDMZ</name>
<organism evidence="2 3">
    <name type="scientific">Oidiodendron maius (strain Zn)</name>
    <dbReference type="NCBI Taxonomy" id="913774"/>
    <lineage>
        <taxon>Eukaryota</taxon>
        <taxon>Fungi</taxon>
        <taxon>Dikarya</taxon>
        <taxon>Ascomycota</taxon>
        <taxon>Pezizomycotina</taxon>
        <taxon>Leotiomycetes</taxon>
        <taxon>Leotiomycetes incertae sedis</taxon>
        <taxon>Myxotrichaceae</taxon>
        <taxon>Oidiodendron</taxon>
    </lineage>
</organism>
<accession>A0A0C3I2K6</accession>
<protein>
    <submittedName>
        <fullName evidence="2">Uncharacterized protein</fullName>
    </submittedName>
</protein>
<keyword evidence="3" id="KW-1185">Reference proteome</keyword>
<proteinExistence type="predicted"/>
<dbReference type="AlphaFoldDB" id="A0A0C3I2K6"/>
<dbReference type="InParanoid" id="A0A0C3I2K6"/>
<dbReference type="EMBL" id="KN832870">
    <property type="protein sequence ID" value="KIN08632.1"/>
    <property type="molecule type" value="Genomic_DNA"/>
</dbReference>
<evidence type="ECO:0000256" key="1">
    <source>
        <dbReference type="SAM" id="MobiDB-lite"/>
    </source>
</evidence>
<feature type="region of interest" description="Disordered" evidence="1">
    <location>
        <begin position="153"/>
        <end position="182"/>
    </location>
</feature>
<dbReference type="HOGENOM" id="CLU_094654_0_0_1"/>
<evidence type="ECO:0000313" key="2">
    <source>
        <dbReference type="EMBL" id="KIN08632.1"/>
    </source>
</evidence>
<evidence type="ECO:0000313" key="3">
    <source>
        <dbReference type="Proteomes" id="UP000054321"/>
    </source>
</evidence>
<reference evidence="2 3" key="1">
    <citation type="submission" date="2014-04" db="EMBL/GenBank/DDBJ databases">
        <authorList>
            <consortium name="DOE Joint Genome Institute"/>
            <person name="Kuo A."/>
            <person name="Martino E."/>
            <person name="Perotto S."/>
            <person name="Kohler A."/>
            <person name="Nagy L.G."/>
            <person name="Floudas D."/>
            <person name="Copeland A."/>
            <person name="Barry K.W."/>
            <person name="Cichocki N."/>
            <person name="Veneault-Fourrey C."/>
            <person name="LaButti K."/>
            <person name="Lindquist E.A."/>
            <person name="Lipzen A."/>
            <person name="Lundell T."/>
            <person name="Morin E."/>
            <person name="Murat C."/>
            <person name="Sun H."/>
            <person name="Tunlid A."/>
            <person name="Henrissat B."/>
            <person name="Grigoriev I.V."/>
            <person name="Hibbett D.S."/>
            <person name="Martin F."/>
            <person name="Nordberg H.P."/>
            <person name="Cantor M.N."/>
            <person name="Hua S.X."/>
        </authorList>
    </citation>
    <scope>NUCLEOTIDE SEQUENCE [LARGE SCALE GENOMIC DNA]</scope>
    <source>
        <strain evidence="2 3">Zn</strain>
    </source>
</reference>